<evidence type="ECO:0000259" key="13">
    <source>
        <dbReference type="PROSITE" id="PS51462"/>
    </source>
</evidence>
<organism evidence="14 15">
    <name type="scientific">Haloactinopolyspora alba</name>
    <dbReference type="NCBI Taxonomy" id="648780"/>
    <lineage>
        <taxon>Bacteria</taxon>
        <taxon>Bacillati</taxon>
        <taxon>Actinomycetota</taxon>
        <taxon>Actinomycetes</taxon>
        <taxon>Jiangellales</taxon>
        <taxon>Jiangellaceae</taxon>
        <taxon>Haloactinopolyspora</taxon>
    </lineage>
</organism>
<dbReference type="EC" id="3.6.1.55" evidence="11"/>
<evidence type="ECO:0000256" key="10">
    <source>
        <dbReference type="ARBA" id="ARBA00035861"/>
    </source>
</evidence>
<name>A0A2P8E772_9ACTN</name>
<keyword evidence="8" id="KW-0460">Magnesium</keyword>
<keyword evidence="3" id="KW-0515">Mutator protein</keyword>
<dbReference type="AlphaFoldDB" id="A0A2P8E772"/>
<dbReference type="GO" id="GO:0044716">
    <property type="term" value="F:8-oxo-GDP phosphatase activity"/>
    <property type="evidence" value="ECO:0007669"/>
    <property type="project" value="TreeGrafter"/>
</dbReference>
<protein>
    <recommendedName>
        <fullName evidence="11">8-oxo-dGTP diphosphatase</fullName>
        <ecNumber evidence="11">3.6.1.55</ecNumber>
    </recommendedName>
</protein>
<evidence type="ECO:0000256" key="11">
    <source>
        <dbReference type="ARBA" id="ARBA00038905"/>
    </source>
</evidence>
<dbReference type="RefSeq" id="WP_106536541.1">
    <property type="nucleotide sequence ID" value="NZ_ML142899.1"/>
</dbReference>
<evidence type="ECO:0000256" key="6">
    <source>
        <dbReference type="ARBA" id="ARBA00022763"/>
    </source>
</evidence>
<evidence type="ECO:0000256" key="8">
    <source>
        <dbReference type="ARBA" id="ARBA00022842"/>
    </source>
</evidence>
<comment type="caution">
    <text evidence="14">The sequence shown here is derived from an EMBL/GenBank/DDBJ whole genome shotgun (WGS) entry which is preliminary data.</text>
</comment>
<dbReference type="OrthoDB" id="9804442at2"/>
<accession>A0A2P8E772</accession>
<dbReference type="InterPro" id="IPR047127">
    <property type="entry name" value="MutT-like"/>
</dbReference>
<keyword evidence="15" id="KW-1185">Reference proteome</keyword>
<evidence type="ECO:0000313" key="14">
    <source>
        <dbReference type="EMBL" id="PSL05287.1"/>
    </source>
</evidence>
<evidence type="ECO:0000256" key="3">
    <source>
        <dbReference type="ARBA" id="ARBA00022457"/>
    </source>
</evidence>
<dbReference type="GO" id="GO:0008413">
    <property type="term" value="F:8-oxo-7,8-dihydroguanosine triphosphate pyrophosphatase activity"/>
    <property type="evidence" value="ECO:0007669"/>
    <property type="project" value="TreeGrafter"/>
</dbReference>
<dbReference type="PANTHER" id="PTHR47707">
    <property type="entry name" value="8-OXO-DGTP DIPHOSPHATASE"/>
    <property type="match status" value="1"/>
</dbReference>
<gene>
    <name evidence="14" type="ORF">CLV30_104153</name>
</gene>
<comment type="similarity">
    <text evidence="2 12">Belongs to the Nudix hydrolase family.</text>
</comment>
<dbReference type="PANTHER" id="PTHR47707:SF1">
    <property type="entry name" value="NUDIX HYDROLASE FAMILY PROTEIN"/>
    <property type="match status" value="1"/>
</dbReference>
<keyword evidence="7 12" id="KW-0378">Hydrolase</keyword>
<keyword evidence="5" id="KW-0479">Metal-binding</keyword>
<dbReference type="GO" id="GO:0046872">
    <property type="term" value="F:metal ion binding"/>
    <property type="evidence" value="ECO:0007669"/>
    <property type="project" value="UniProtKB-KW"/>
</dbReference>
<sequence length="149" mass="16181">MTESVPVPDTLVVAAAIVDDLTRPRRLLAARRSAPPELAGGWELPGGKVDPGEEPVLALHRELREELGVTVELGAEVPGPVHGCWPLTRSLRMRVWWAVVTAGEPAPLEDHDRVSLLDPGRWHDVAWLPADVDVVTALQARARPASDVH</sequence>
<dbReference type="InterPro" id="IPR000086">
    <property type="entry name" value="NUDIX_hydrolase_dom"/>
</dbReference>
<dbReference type="InterPro" id="IPR020084">
    <property type="entry name" value="NUDIX_hydrolase_CS"/>
</dbReference>
<keyword evidence="4" id="KW-0235">DNA replication</keyword>
<dbReference type="InterPro" id="IPR015797">
    <property type="entry name" value="NUDIX_hydrolase-like_dom_sf"/>
</dbReference>
<comment type="cofactor">
    <cofactor evidence="1">
        <name>Mg(2+)</name>
        <dbReference type="ChEBI" id="CHEBI:18420"/>
    </cofactor>
</comment>
<evidence type="ECO:0000313" key="15">
    <source>
        <dbReference type="Proteomes" id="UP000243528"/>
    </source>
</evidence>
<evidence type="ECO:0000256" key="9">
    <source>
        <dbReference type="ARBA" id="ARBA00023204"/>
    </source>
</evidence>
<dbReference type="Proteomes" id="UP000243528">
    <property type="component" value="Unassembled WGS sequence"/>
</dbReference>
<dbReference type="PRINTS" id="PR00502">
    <property type="entry name" value="NUDIXFAMILY"/>
</dbReference>
<evidence type="ECO:0000256" key="5">
    <source>
        <dbReference type="ARBA" id="ARBA00022723"/>
    </source>
</evidence>
<comment type="catalytic activity">
    <reaction evidence="10">
        <text>8-oxo-dGTP + H2O = 8-oxo-dGMP + diphosphate + H(+)</text>
        <dbReference type="Rhea" id="RHEA:31575"/>
        <dbReference type="ChEBI" id="CHEBI:15377"/>
        <dbReference type="ChEBI" id="CHEBI:15378"/>
        <dbReference type="ChEBI" id="CHEBI:33019"/>
        <dbReference type="ChEBI" id="CHEBI:63224"/>
        <dbReference type="ChEBI" id="CHEBI:77896"/>
        <dbReference type="EC" id="3.6.1.55"/>
    </reaction>
</comment>
<dbReference type="EMBL" id="PYGE01000004">
    <property type="protein sequence ID" value="PSL05287.1"/>
    <property type="molecule type" value="Genomic_DNA"/>
</dbReference>
<feature type="domain" description="Nudix hydrolase" evidence="13">
    <location>
        <begin position="8"/>
        <end position="147"/>
    </location>
</feature>
<keyword evidence="6" id="KW-0227">DNA damage</keyword>
<dbReference type="GO" id="GO:0044715">
    <property type="term" value="F:8-oxo-dGDP phosphatase activity"/>
    <property type="evidence" value="ECO:0007669"/>
    <property type="project" value="TreeGrafter"/>
</dbReference>
<reference evidence="14 15" key="1">
    <citation type="submission" date="2018-03" db="EMBL/GenBank/DDBJ databases">
        <title>Genomic Encyclopedia of Archaeal and Bacterial Type Strains, Phase II (KMG-II): from individual species to whole genera.</title>
        <authorList>
            <person name="Goeker M."/>
        </authorList>
    </citation>
    <scope>NUCLEOTIDE SEQUENCE [LARGE SCALE GENOMIC DNA]</scope>
    <source>
        <strain evidence="14 15">DSM 45211</strain>
    </source>
</reference>
<evidence type="ECO:0000256" key="7">
    <source>
        <dbReference type="ARBA" id="ARBA00022801"/>
    </source>
</evidence>
<dbReference type="PROSITE" id="PS51462">
    <property type="entry name" value="NUDIX"/>
    <property type="match status" value="1"/>
</dbReference>
<dbReference type="GO" id="GO:0006281">
    <property type="term" value="P:DNA repair"/>
    <property type="evidence" value="ECO:0007669"/>
    <property type="project" value="UniProtKB-KW"/>
</dbReference>
<evidence type="ECO:0000256" key="4">
    <source>
        <dbReference type="ARBA" id="ARBA00022705"/>
    </source>
</evidence>
<evidence type="ECO:0000256" key="2">
    <source>
        <dbReference type="ARBA" id="ARBA00005582"/>
    </source>
</evidence>
<proteinExistence type="inferred from homology"/>
<dbReference type="PROSITE" id="PS00893">
    <property type="entry name" value="NUDIX_BOX"/>
    <property type="match status" value="1"/>
</dbReference>
<dbReference type="InterPro" id="IPR020476">
    <property type="entry name" value="Nudix_hydrolase"/>
</dbReference>
<keyword evidence="9" id="KW-0234">DNA repair</keyword>
<dbReference type="SUPFAM" id="SSF55811">
    <property type="entry name" value="Nudix"/>
    <property type="match status" value="1"/>
</dbReference>
<dbReference type="Pfam" id="PF00293">
    <property type="entry name" value="NUDIX"/>
    <property type="match status" value="1"/>
</dbReference>
<dbReference type="GO" id="GO:0035539">
    <property type="term" value="F:8-oxo-7,8-dihydrodeoxyguanosine triphosphate pyrophosphatase activity"/>
    <property type="evidence" value="ECO:0007669"/>
    <property type="project" value="UniProtKB-EC"/>
</dbReference>
<evidence type="ECO:0000256" key="1">
    <source>
        <dbReference type="ARBA" id="ARBA00001946"/>
    </source>
</evidence>
<dbReference type="Gene3D" id="3.90.79.10">
    <property type="entry name" value="Nucleoside Triphosphate Pyrophosphohydrolase"/>
    <property type="match status" value="1"/>
</dbReference>
<dbReference type="GO" id="GO:0006260">
    <property type="term" value="P:DNA replication"/>
    <property type="evidence" value="ECO:0007669"/>
    <property type="project" value="UniProtKB-KW"/>
</dbReference>
<evidence type="ECO:0000256" key="12">
    <source>
        <dbReference type="RuleBase" id="RU003476"/>
    </source>
</evidence>